<accession>A0ABT6ZK89</accession>
<feature type="compositionally biased region" description="Polar residues" evidence="2">
    <location>
        <begin position="260"/>
        <end position="284"/>
    </location>
</feature>
<keyword evidence="5" id="KW-1185">Reference proteome</keyword>
<dbReference type="InterPro" id="IPR011990">
    <property type="entry name" value="TPR-like_helical_dom_sf"/>
</dbReference>
<keyword evidence="1" id="KW-0802">TPR repeat</keyword>
<keyword evidence="3" id="KW-1133">Transmembrane helix</keyword>
<dbReference type="InterPro" id="IPR019734">
    <property type="entry name" value="TPR_rpt"/>
</dbReference>
<evidence type="ECO:0000256" key="2">
    <source>
        <dbReference type="SAM" id="MobiDB-lite"/>
    </source>
</evidence>
<evidence type="ECO:0000313" key="4">
    <source>
        <dbReference type="EMBL" id="MDJ1129454.1"/>
    </source>
</evidence>
<name>A0ABT6ZK89_9ACTN</name>
<sequence length="302" mass="32573">MAKSKKHQKPTPLTPEERAARKAARDQAEEASKQAEEAEQDARVEAETKEEANEEAAHELPPLPKKQRRKRTGKEIAVIVVSVIMVVSILLPSFSQIFATGGSGSTAPASYDEAASTYGPQVEERRADLEKHPDDQAAMLRLANAYYEWGIYATSYASGDDETAKASELLKNAETTYTDYLDAAGNLDSDDARGAAINRAYCYYYEGEKDKATELLADLANETNSATVWANLGMMYEKNGDTSQAEAAYQKAIDEAGSSEADQSVRSYSESQLKNLRANAQESSGGAAGLASKLDGTAGTTK</sequence>
<feature type="region of interest" description="Disordered" evidence="2">
    <location>
        <begin position="254"/>
        <end position="302"/>
    </location>
</feature>
<protein>
    <submittedName>
        <fullName evidence="4">Tetratricopeptide repeat protein</fullName>
    </submittedName>
</protein>
<reference evidence="4" key="1">
    <citation type="submission" date="2023-05" db="EMBL/GenBank/DDBJ databases">
        <title>[olsenella] sp. nov., isolated from a pig farm feces dump.</title>
        <authorList>
            <person name="Chang Y.-H."/>
        </authorList>
    </citation>
    <scope>NUCLEOTIDE SEQUENCE</scope>
    <source>
        <strain evidence="4">YH-ols2217</strain>
    </source>
</reference>
<feature type="transmembrane region" description="Helical" evidence="3">
    <location>
        <begin position="76"/>
        <end position="94"/>
    </location>
</feature>
<comment type="caution">
    <text evidence="4">The sequence shown here is derived from an EMBL/GenBank/DDBJ whole genome shotgun (WGS) entry which is preliminary data.</text>
</comment>
<dbReference type="Pfam" id="PF00515">
    <property type="entry name" value="TPR_1"/>
    <property type="match status" value="1"/>
</dbReference>
<evidence type="ECO:0000313" key="5">
    <source>
        <dbReference type="Proteomes" id="UP001431693"/>
    </source>
</evidence>
<dbReference type="RefSeq" id="WP_283713758.1">
    <property type="nucleotide sequence ID" value="NZ_JASJEW010000006.1"/>
</dbReference>
<feature type="region of interest" description="Disordered" evidence="2">
    <location>
        <begin position="1"/>
        <end position="71"/>
    </location>
</feature>
<dbReference type="EMBL" id="JASJEX010000002">
    <property type="protein sequence ID" value="MDJ1129454.1"/>
    <property type="molecule type" value="Genomic_DNA"/>
</dbReference>
<gene>
    <name evidence="4" type="ORF">QJ043_05095</name>
</gene>
<dbReference type="PROSITE" id="PS50005">
    <property type="entry name" value="TPR"/>
    <property type="match status" value="1"/>
</dbReference>
<keyword evidence="3" id="KW-0812">Transmembrane</keyword>
<feature type="repeat" description="TPR" evidence="1">
    <location>
        <begin position="226"/>
        <end position="259"/>
    </location>
</feature>
<dbReference type="SUPFAM" id="SSF48452">
    <property type="entry name" value="TPR-like"/>
    <property type="match status" value="1"/>
</dbReference>
<proteinExistence type="predicted"/>
<dbReference type="Proteomes" id="UP001431693">
    <property type="component" value="Unassembled WGS sequence"/>
</dbReference>
<evidence type="ECO:0000256" key="3">
    <source>
        <dbReference type="SAM" id="Phobius"/>
    </source>
</evidence>
<evidence type="ECO:0000256" key="1">
    <source>
        <dbReference type="PROSITE-ProRule" id="PRU00339"/>
    </source>
</evidence>
<dbReference type="Gene3D" id="1.25.40.10">
    <property type="entry name" value="Tetratricopeptide repeat domain"/>
    <property type="match status" value="1"/>
</dbReference>
<keyword evidence="3" id="KW-0472">Membrane</keyword>
<organism evidence="4 5">
    <name type="scientific">Kribbibacterium absianum</name>
    <dbReference type="NCBI Taxonomy" id="3044210"/>
    <lineage>
        <taxon>Bacteria</taxon>
        <taxon>Bacillati</taxon>
        <taxon>Actinomycetota</taxon>
        <taxon>Coriobacteriia</taxon>
        <taxon>Coriobacteriales</taxon>
        <taxon>Kribbibacteriaceae</taxon>
        <taxon>Kribbibacterium</taxon>
    </lineage>
</organism>
<feature type="compositionally biased region" description="Basic and acidic residues" evidence="2">
    <location>
        <begin position="15"/>
        <end position="58"/>
    </location>
</feature>
<dbReference type="SMART" id="SM00028">
    <property type="entry name" value="TPR"/>
    <property type="match status" value="1"/>
</dbReference>